<feature type="disulfide bond" evidence="2">
    <location>
        <begin position="111"/>
        <end position="149"/>
    </location>
</feature>
<evidence type="ECO:0000259" key="4">
    <source>
        <dbReference type="PROSITE" id="PS51767"/>
    </source>
</evidence>
<comment type="caution">
    <text evidence="5">The sequence shown here is derived from an EMBL/GenBank/DDBJ whole genome shotgun (WGS) entry which is preliminary data.</text>
</comment>
<dbReference type="InterPro" id="IPR033121">
    <property type="entry name" value="PEPTIDASE_A1"/>
</dbReference>
<proteinExistence type="inferred from homology"/>
<evidence type="ECO:0000256" key="3">
    <source>
        <dbReference type="SAM" id="MobiDB-lite"/>
    </source>
</evidence>
<evidence type="ECO:0000256" key="1">
    <source>
        <dbReference type="ARBA" id="ARBA00007447"/>
    </source>
</evidence>
<keyword evidence="6" id="KW-1185">Reference proteome</keyword>
<dbReference type="GO" id="GO:0005764">
    <property type="term" value="C:lysosome"/>
    <property type="evidence" value="ECO:0007669"/>
    <property type="project" value="TreeGrafter"/>
</dbReference>
<dbReference type="GO" id="GO:0004190">
    <property type="term" value="F:aspartic-type endopeptidase activity"/>
    <property type="evidence" value="ECO:0007669"/>
    <property type="project" value="InterPro"/>
</dbReference>
<dbReference type="Proteomes" id="UP000283509">
    <property type="component" value="Unassembled WGS sequence"/>
</dbReference>
<dbReference type="Pfam" id="PF00026">
    <property type="entry name" value="Asp"/>
    <property type="match status" value="1"/>
</dbReference>
<sequence>MRGRARPRRAQTPTHYDGQSSTTSPVSRWAVTGPAHGRGVKLKEEDARTINPAILPNSIKVGGVAKDFCNPCETIVDTGTSLLAGPKEQVREIMQDFGAFPLIAGEWLISCDKVPDMPLFTFTLNGVDFDMTGPELVIENVDETGARVCIVGILGLDFGTIEAWILGDPFIARYYTEFDVGNKRMGFAKSK</sequence>
<dbReference type="STRING" id="6689.A0A423SAG5"/>
<feature type="compositionally biased region" description="Polar residues" evidence="3">
    <location>
        <begin position="11"/>
        <end position="26"/>
    </location>
</feature>
<dbReference type="InterPro" id="IPR001461">
    <property type="entry name" value="Aspartic_peptidase_A1"/>
</dbReference>
<dbReference type="OrthoDB" id="771136at2759"/>
<dbReference type="PRINTS" id="PR00792">
    <property type="entry name" value="PEPSIN"/>
</dbReference>
<reference evidence="5 6" key="2">
    <citation type="submission" date="2019-01" db="EMBL/GenBank/DDBJ databases">
        <title>The decoding of complex shrimp genome reveals the adaptation for benthos swimmer, frequently molting mechanism and breeding impact on genome.</title>
        <authorList>
            <person name="Sun Y."/>
            <person name="Gao Y."/>
            <person name="Yu Y."/>
        </authorList>
    </citation>
    <scope>NUCLEOTIDE SEQUENCE [LARGE SCALE GENOMIC DNA]</scope>
    <source>
        <tissue evidence="5">Muscle</tissue>
    </source>
</reference>
<organism evidence="5 6">
    <name type="scientific">Penaeus vannamei</name>
    <name type="common">Whiteleg shrimp</name>
    <name type="synonym">Litopenaeus vannamei</name>
    <dbReference type="NCBI Taxonomy" id="6689"/>
    <lineage>
        <taxon>Eukaryota</taxon>
        <taxon>Metazoa</taxon>
        <taxon>Ecdysozoa</taxon>
        <taxon>Arthropoda</taxon>
        <taxon>Crustacea</taxon>
        <taxon>Multicrustacea</taxon>
        <taxon>Malacostraca</taxon>
        <taxon>Eumalacostraca</taxon>
        <taxon>Eucarida</taxon>
        <taxon>Decapoda</taxon>
        <taxon>Dendrobranchiata</taxon>
        <taxon>Penaeoidea</taxon>
        <taxon>Penaeidae</taxon>
        <taxon>Penaeus</taxon>
    </lineage>
</organism>
<comment type="similarity">
    <text evidence="1">Belongs to the peptidase A1 family.</text>
</comment>
<dbReference type="PANTHER" id="PTHR47966">
    <property type="entry name" value="BETA-SITE APP-CLEAVING ENZYME, ISOFORM A-RELATED"/>
    <property type="match status" value="1"/>
</dbReference>
<dbReference type="Gene3D" id="2.40.70.10">
    <property type="entry name" value="Acid Proteases"/>
    <property type="match status" value="1"/>
</dbReference>
<dbReference type="PROSITE" id="PS51767">
    <property type="entry name" value="PEPTIDASE_A1"/>
    <property type="match status" value="1"/>
</dbReference>
<evidence type="ECO:0000313" key="6">
    <source>
        <dbReference type="Proteomes" id="UP000283509"/>
    </source>
</evidence>
<accession>A0A423SAG5</accession>
<dbReference type="EMBL" id="QCYY01004295">
    <property type="protein sequence ID" value="ROT61200.1"/>
    <property type="molecule type" value="Genomic_DNA"/>
</dbReference>
<name>A0A423SAG5_PENVA</name>
<reference evidence="5 6" key="1">
    <citation type="submission" date="2018-04" db="EMBL/GenBank/DDBJ databases">
        <authorList>
            <person name="Zhang X."/>
            <person name="Yuan J."/>
            <person name="Li F."/>
            <person name="Xiang J."/>
        </authorList>
    </citation>
    <scope>NUCLEOTIDE SEQUENCE [LARGE SCALE GENOMIC DNA]</scope>
    <source>
        <tissue evidence="5">Muscle</tissue>
    </source>
</reference>
<dbReference type="AlphaFoldDB" id="A0A423SAG5"/>
<feature type="region of interest" description="Disordered" evidence="3">
    <location>
        <begin position="1"/>
        <end position="42"/>
    </location>
</feature>
<feature type="domain" description="Peptidase A1" evidence="4">
    <location>
        <begin position="1"/>
        <end position="188"/>
    </location>
</feature>
<evidence type="ECO:0000256" key="2">
    <source>
        <dbReference type="PIRSR" id="PIRSR601461-2"/>
    </source>
</evidence>
<dbReference type="PANTHER" id="PTHR47966:SF51">
    <property type="entry name" value="BETA-SITE APP-CLEAVING ENZYME, ISOFORM A-RELATED"/>
    <property type="match status" value="1"/>
</dbReference>
<dbReference type="GO" id="GO:0006508">
    <property type="term" value="P:proteolysis"/>
    <property type="evidence" value="ECO:0007669"/>
    <property type="project" value="InterPro"/>
</dbReference>
<gene>
    <name evidence="5" type="ORF">C7M84_021054</name>
</gene>
<keyword evidence="2" id="KW-1015">Disulfide bond</keyword>
<dbReference type="FunFam" id="2.40.70.10:FF:000044">
    <property type="entry name" value="Lysosomal aspartic protease"/>
    <property type="match status" value="1"/>
</dbReference>
<protein>
    <submittedName>
        <fullName evidence="5">Cathepsin D-like protein</fullName>
    </submittedName>
</protein>
<evidence type="ECO:0000313" key="5">
    <source>
        <dbReference type="EMBL" id="ROT61200.1"/>
    </source>
</evidence>
<dbReference type="SUPFAM" id="SSF50630">
    <property type="entry name" value="Acid proteases"/>
    <property type="match status" value="1"/>
</dbReference>
<dbReference type="InterPro" id="IPR021109">
    <property type="entry name" value="Peptidase_aspartic_dom_sf"/>
</dbReference>